<evidence type="ECO:0000313" key="2">
    <source>
        <dbReference type="EMBL" id="TBU31903.1"/>
    </source>
</evidence>
<proteinExistence type="predicted"/>
<dbReference type="AlphaFoldDB" id="A0A4V6MW14"/>
<accession>A0A4V6MW14</accession>
<organism evidence="2">
    <name type="scientific">Dichomitus squalens</name>
    <dbReference type="NCBI Taxonomy" id="114155"/>
    <lineage>
        <taxon>Eukaryota</taxon>
        <taxon>Fungi</taxon>
        <taxon>Dikarya</taxon>
        <taxon>Basidiomycota</taxon>
        <taxon>Agaricomycotina</taxon>
        <taxon>Agaricomycetes</taxon>
        <taxon>Polyporales</taxon>
        <taxon>Polyporaceae</taxon>
        <taxon>Dichomitus</taxon>
    </lineage>
</organism>
<dbReference type="OrthoDB" id="3158970at2759"/>
<gene>
    <name evidence="2" type="ORF">BD311DRAFT_775848</name>
</gene>
<feature type="region of interest" description="Disordered" evidence="1">
    <location>
        <begin position="527"/>
        <end position="577"/>
    </location>
</feature>
<sequence>MTTVADADLHSELVVANDVHTSNNVHTPMFQSKGKTARTWQDLPAEILNVSSTSRLITTYYLLDISANGYVPKTWEPRELWPQRFAYTTFRDALEFERLRFLFPCWRSHLDNHAFWNKAVAVLDPMGSYNHLTVVQATPTTGSNAVLVGRMSMWQHYRHMLDASCIVCRVNFPYNGEGLCTGAGKRSSQTLIHGQINLCKEHRKGTAFCGVCLREAPRLELEEDYAQGMPVCCVENEDEETWPKIEATCRGCRTEAFWKRVNMRAEWQVAVDQRRWPMLDWETRQSVESFIDLGEGSIRDVLQVAEEKHWLRSYTKIGDMLQQALAASKFASRVDAGEAYGSDEEVSDDEMEDPEMLSLTEDAGGIRELAINDWVRNRILDGHWISPADDYFNHMNYGRPRLAPARHPCPWNRRAVYEGALDDGQQGCDGLEELTHPRPRTHLVPHPPTYPLAQQIYVAFQRQMREILLPPMRNVVRKLMMEASADGGDAGMRAHNMTVEDVVNELRDESAWYSGVDWLEVRQNRIEEEDRRRREREKDEDDSSSSSHSGGSHTTSPVLSTTTLQTTPSPPPVNKDEEAIVSSPLAGVPPPAPFAHLQTSSLRAAELLRPIPYVPVTTDHMAHYSREAFSLVRILGISEKRDVVLTAYLCRCGRRHARRYGTASALSASEP</sequence>
<evidence type="ECO:0000256" key="1">
    <source>
        <dbReference type="SAM" id="MobiDB-lite"/>
    </source>
</evidence>
<dbReference type="EMBL" id="ML143397">
    <property type="protein sequence ID" value="TBU31903.1"/>
    <property type="molecule type" value="Genomic_DNA"/>
</dbReference>
<dbReference type="Proteomes" id="UP000292957">
    <property type="component" value="Unassembled WGS sequence"/>
</dbReference>
<name>A0A4V6MW14_9APHY</name>
<reference evidence="2" key="1">
    <citation type="submission" date="2019-01" db="EMBL/GenBank/DDBJ databases">
        <title>Draft genome sequences of three monokaryotic isolates of the white-rot basidiomycete fungus Dichomitus squalens.</title>
        <authorList>
            <consortium name="DOE Joint Genome Institute"/>
            <person name="Lopez S.C."/>
            <person name="Andreopoulos B."/>
            <person name="Pangilinan J."/>
            <person name="Lipzen A."/>
            <person name="Riley R."/>
            <person name="Ahrendt S."/>
            <person name="Ng V."/>
            <person name="Barry K."/>
            <person name="Daum C."/>
            <person name="Grigoriev I.V."/>
            <person name="Hilden K.S."/>
            <person name="Makela M.R."/>
            <person name="de Vries R.P."/>
        </authorList>
    </citation>
    <scope>NUCLEOTIDE SEQUENCE [LARGE SCALE GENOMIC DNA]</scope>
    <source>
        <strain evidence="2">OM18370.1</strain>
    </source>
</reference>
<feature type="compositionally biased region" description="Low complexity" evidence="1">
    <location>
        <begin position="544"/>
        <end position="567"/>
    </location>
</feature>
<protein>
    <submittedName>
        <fullName evidence="2">Uncharacterized protein</fullName>
    </submittedName>
</protein>